<keyword evidence="2" id="KW-0472">Membrane</keyword>
<reference evidence="3" key="2">
    <citation type="submission" date="2023-11" db="EMBL/GenBank/DDBJ databases">
        <authorList>
            <person name="Kyselkova M."/>
            <person name="Xanthopoulou K."/>
            <person name="Shestivska V."/>
            <person name="Spanelova P."/>
            <person name="Maixnerova M."/>
            <person name="Higgins P.G."/>
            <person name="Nemec A."/>
        </authorList>
    </citation>
    <scope>NUCLEOTIDE SEQUENCE</scope>
    <source>
        <strain evidence="3">ANC 7225</strain>
    </source>
</reference>
<gene>
    <name evidence="4" type="ORF">GIX10_01965</name>
    <name evidence="3" type="ORF">SKM48_03840</name>
</gene>
<evidence type="ECO:0000313" key="4">
    <source>
        <dbReference type="EMBL" id="MTD10225.1"/>
    </source>
</evidence>
<dbReference type="RefSeq" id="WP_154771874.1">
    <property type="nucleotide sequence ID" value="NZ_JAXHPE010000003.1"/>
</dbReference>
<keyword evidence="6" id="KW-1185">Reference proteome</keyword>
<reference evidence="4 5" key="1">
    <citation type="submission" date="2019-11" db="EMBL/GenBank/DDBJ databases">
        <authorList>
            <person name="An D."/>
        </authorList>
    </citation>
    <scope>NUCLEOTIDE SEQUENCE [LARGE SCALE GENOMIC DNA]</scope>
    <source>
        <strain evidence="4 5">YIM 103518</strain>
    </source>
</reference>
<protein>
    <submittedName>
        <fullName evidence="4">Uncharacterized protein</fullName>
    </submittedName>
</protein>
<keyword evidence="1" id="KW-0175">Coiled coil</keyword>
<feature type="coiled-coil region" evidence="1">
    <location>
        <begin position="91"/>
        <end position="136"/>
    </location>
</feature>
<dbReference type="Proteomes" id="UP001284094">
    <property type="component" value="Unassembled WGS sequence"/>
</dbReference>
<proteinExistence type="predicted"/>
<reference evidence="3 6" key="3">
    <citation type="journal article" date="2024" name="Syst. Appl. Microbiol.">
        <title>Evidence for the occurrence of Acinetobacter faecalis in cattle feces and its emended description.</title>
        <authorList>
            <person name="Kyselkova M."/>
            <person name="Xanthopoulou K."/>
            <person name="Shestivska V."/>
            <person name="Spanelova P."/>
            <person name="Maixnerova M."/>
            <person name="Higgins P.G."/>
            <person name="Nemec A."/>
        </authorList>
    </citation>
    <scope>NUCLEOTIDE SEQUENCE [LARGE SCALE GENOMIC DNA]</scope>
    <source>
        <strain evidence="3 6">ANC 7225</strain>
    </source>
</reference>
<feature type="transmembrane region" description="Helical" evidence="2">
    <location>
        <begin position="12"/>
        <end position="32"/>
    </location>
</feature>
<comment type="caution">
    <text evidence="4">The sequence shown here is derived from an EMBL/GenBank/DDBJ whole genome shotgun (WGS) entry which is preliminary data.</text>
</comment>
<evidence type="ECO:0000313" key="6">
    <source>
        <dbReference type="Proteomes" id="UP001284094"/>
    </source>
</evidence>
<dbReference type="Proteomes" id="UP000473854">
    <property type="component" value="Unassembled WGS sequence"/>
</dbReference>
<keyword evidence="2" id="KW-0812">Transmembrane</keyword>
<dbReference type="AlphaFoldDB" id="A0A6L6GCN7"/>
<evidence type="ECO:0000256" key="2">
    <source>
        <dbReference type="SAM" id="Phobius"/>
    </source>
</evidence>
<evidence type="ECO:0000313" key="3">
    <source>
        <dbReference type="EMBL" id="MDY6549904.1"/>
    </source>
</evidence>
<organism evidence="4 5">
    <name type="scientific">Acinetobacter faecalis</name>
    <dbReference type="NCBI Taxonomy" id="2665161"/>
    <lineage>
        <taxon>Bacteria</taxon>
        <taxon>Pseudomonadati</taxon>
        <taxon>Pseudomonadota</taxon>
        <taxon>Gammaproteobacteria</taxon>
        <taxon>Moraxellales</taxon>
        <taxon>Moraxellaceae</taxon>
        <taxon>Acinetobacter</taxon>
    </lineage>
</organism>
<evidence type="ECO:0000256" key="1">
    <source>
        <dbReference type="SAM" id="Coils"/>
    </source>
</evidence>
<dbReference type="EMBL" id="JAXHPO010000011">
    <property type="protein sequence ID" value="MDY6549904.1"/>
    <property type="molecule type" value="Genomic_DNA"/>
</dbReference>
<name>A0A6L6GCN7_9GAMM</name>
<evidence type="ECO:0000313" key="5">
    <source>
        <dbReference type="Proteomes" id="UP000473854"/>
    </source>
</evidence>
<dbReference type="EMBL" id="WLYL01000003">
    <property type="protein sequence ID" value="MTD10225.1"/>
    <property type="molecule type" value="Genomic_DNA"/>
</dbReference>
<accession>A0A6L6GCN7</accession>
<sequence length="141" mass="15465">MAIKETKNSKKILGIIGFLLLIIAGIFAYLNFSSKQDENPSDNTSPASEAIALNKTNEIPASEIITLEESSSVLVSEDILKEAVPENASLAKEEAAKLDDIQSQLKEQEDLLKAQHSDADQLIQLKEEQIKLLEAQLTESK</sequence>
<keyword evidence="2" id="KW-1133">Transmembrane helix</keyword>